<dbReference type="Proteomes" id="UP001443914">
    <property type="component" value="Unassembled WGS sequence"/>
</dbReference>
<reference evidence="1" key="1">
    <citation type="submission" date="2024-03" db="EMBL/GenBank/DDBJ databases">
        <title>WGS assembly of Saponaria officinalis var. Norfolk2.</title>
        <authorList>
            <person name="Jenkins J."/>
            <person name="Shu S."/>
            <person name="Grimwood J."/>
            <person name="Barry K."/>
            <person name="Goodstein D."/>
            <person name="Schmutz J."/>
            <person name="Leebens-Mack J."/>
            <person name="Osbourn A."/>
        </authorList>
    </citation>
    <scope>NUCLEOTIDE SEQUENCE [LARGE SCALE GENOMIC DNA]</scope>
    <source>
        <strain evidence="1">JIC</strain>
    </source>
</reference>
<evidence type="ECO:0000313" key="2">
    <source>
        <dbReference type="Proteomes" id="UP001443914"/>
    </source>
</evidence>
<organism evidence="1 2">
    <name type="scientific">Saponaria officinalis</name>
    <name type="common">Common soapwort</name>
    <name type="synonym">Lychnis saponaria</name>
    <dbReference type="NCBI Taxonomy" id="3572"/>
    <lineage>
        <taxon>Eukaryota</taxon>
        <taxon>Viridiplantae</taxon>
        <taxon>Streptophyta</taxon>
        <taxon>Embryophyta</taxon>
        <taxon>Tracheophyta</taxon>
        <taxon>Spermatophyta</taxon>
        <taxon>Magnoliopsida</taxon>
        <taxon>eudicotyledons</taxon>
        <taxon>Gunneridae</taxon>
        <taxon>Pentapetalae</taxon>
        <taxon>Caryophyllales</taxon>
        <taxon>Caryophyllaceae</taxon>
        <taxon>Caryophylleae</taxon>
        <taxon>Saponaria</taxon>
    </lineage>
</organism>
<dbReference type="EMBL" id="JBDFQZ010000001">
    <property type="protein sequence ID" value="KAK9755914.1"/>
    <property type="molecule type" value="Genomic_DNA"/>
</dbReference>
<name>A0AAW1NCE2_SAPOF</name>
<dbReference type="AlphaFoldDB" id="A0AAW1NCE2"/>
<keyword evidence="2" id="KW-1185">Reference proteome</keyword>
<sequence length="258" mass="29359">MISKIEKFYHHLRHNESIEEQIQRSGIINSYILTTKTAMNQRRVAHLCLWCEEIWSDGHKCVNKPSYNYMFSFGEDDEGFAFVMVTKEALKPSSMNELQEEVVPLSKNHPLEEIGEPDPCIPLDWTVISNARQMFDEMPIPDFILEMAQLAKTSQVEFEGCDHEIGIDEVHYDQLPENQGSVVRSSEVLWLNNENDDTNQGKNGEIQVGDQCSNPSFSLVDEVFVRNRNNTPGGYLEVLNSLLNLCTAPTRGARSTSD</sequence>
<accession>A0AAW1NCE2</accession>
<evidence type="ECO:0000313" key="1">
    <source>
        <dbReference type="EMBL" id="KAK9755914.1"/>
    </source>
</evidence>
<comment type="caution">
    <text evidence="1">The sequence shown here is derived from an EMBL/GenBank/DDBJ whole genome shotgun (WGS) entry which is preliminary data.</text>
</comment>
<gene>
    <name evidence="1" type="ORF">RND81_01G059000</name>
</gene>
<proteinExistence type="predicted"/>
<protein>
    <submittedName>
        <fullName evidence="1">Uncharacterized protein</fullName>
    </submittedName>
</protein>